<dbReference type="RefSeq" id="WP_074606520.1">
    <property type="nucleotide sequence ID" value="NZ_FNGY01000003.1"/>
</dbReference>
<organism evidence="2 3">
    <name type="scientific">Pedobacter steynii</name>
    <dbReference type="NCBI Taxonomy" id="430522"/>
    <lineage>
        <taxon>Bacteria</taxon>
        <taxon>Pseudomonadati</taxon>
        <taxon>Bacteroidota</taxon>
        <taxon>Sphingobacteriia</taxon>
        <taxon>Sphingobacteriales</taxon>
        <taxon>Sphingobacteriaceae</taxon>
        <taxon>Pedobacter</taxon>
    </lineage>
</organism>
<proteinExistence type="predicted"/>
<evidence type="ECO:0000313" key="2">
    <source>
        <dbReference type="EMBL" id="SDM36159.1"/>
    </source>
</evidence>
<sequence length="75" mass="8453">MKIKLIVFALLISGTFPSLAHVKDKGLLSQLTDSVKHPAFDKVHSILITKGNKLVYEQYFNGYGKDKQLITLKYS</sequence>
<gene>
    <name evidence="2" type="ORF">SAMN05421820_103638</name>
</gene>
<reference evidence="3" key="1">
    <citation type="submission" date="2016-10" db="EMBL/GenBank/DDBJ databases">
        <authorList>
            <person name="Varghese N."/>
            <person name="Submissions S."/>
        </authorList>
    </citation>
    <scope>NUCLEOTIDE SEQUENCE [LARGE SCALE GENOMIC DNA]</scope>
    <source>
        <strain evidence="3">DSM 19110</strain>
    </source>
</reference>
<dbReference type="OrthoDB" id="9773047at2"/>
<evidence type="ECO:0008006" key="4">
    <source>
        <dbReference type="Google" id="ProtNLM"/>
    </source>
</evidence>
<keyword evidence="3" id="KW-1185">Reference proteome</keyword>
<dbReference type="EMBL" id="FNGY01000003">
    <property type="protein sequence ID" value="SDM36159.1"/>
    <property type="molecule type" value="Genomic_DNA"/>
</dbReference>
<feature type="chain" id="PRO_5010384104" description="Beta-lactamase" evidence="1">
    <location>
        <begin position="21"/>
        <end position="75"/>
    </location>
</feature>
<evidence type="ECO:0000256" key="1">
    <source>
        <dbReference type="SAM" id="SignalP"/>
    </source>
</evidence>
<feature type="signal peptide" evidence="1">
    <location>
        <begin position="1"/>
        <end position="20"/>
    </location>
</feature>
<dbReference type="AlphaFoldDB" id="A0A1G9SL68"/>
<accession>A0A1G9SL68</accession>
<name>A0A1G9SL68_9SPHI</name>
<dbReference type="Proteomes" id="UP000183200">
    <property type="component" value="Unassembled WGS sequence"/>
</dbReference>
<evidence type="ECO:0000313" key="3">
    <source>
        <dbReference type="Proteomes" id="UP000183200"/>
    </source>
</evidence>
<protein>
    <recommendedName>
        <fullName evidence="4">Beta-lactamase</fullName>
    </recommendedName>
</protein>
<keyword evidence="1" id="KW-0732">Signal</keyword>